<accession>A0AC59ZE50</accession>
<dbReference type="Proteomes" id="UP001162501">
    <property type="component" value="Chromosome 28"/>
</dbReference>
<reference evidence="1" key="1">
    <citation type="submission" date="2023-05" db="EMBL/GenBank/DDBJ databases">
        <authorList>
            <consortium name="ELIXIR-Norway"/>
        </authorList>
    </citation>
    <scope>NUCLEOTIDE SEQUENCE</scope>
</reference>
<organism evidence="1 2">
    <name type="scientific">Rangifer tarandus platyrhynchus</name>
    <name type="common">Svalbard reindeer</name>
    <dbReference type="NCBI Taxonomy" id="3082113"/>
    <lineage>
        <taxon>Eukaryota</taxon>
        <taxon>Metazoa</taxon>
        <taxon>Chordata</taxon>
        <taxon>Craniata</taxon>
        <taxon>Vertebrata</taxon>
        <taxon>Euteleostomi</taxon>
        <taxon>Mammalia</taxon>
        <taxon>Eutheria</taxon>
        <taxon>Laurasiatheria</taxon>
        <taxon>Artiodactyla</taxon>
        <taxon>Ruminantia</taxon>
        <taxon>Pecora</taxon>
        <taxon>Cervidae</taxon>
        <taxon>Odocoileinae</taxon>
        <taxon>Rangifer</taxon>
    </lineage>
</organism>
<dbReference type="EMBL" id="OX596112">
    <property type="protein sequence ID" value="CAN0389346.1"/>
    <property type="molecule type" value="Genomic_DNA"/>
</dbReference>
<sequence>MTAGRVTEQRPNGMAVYSGPDQLPPFRLPLWITTGMRGQRSPRHEEGDFLVAKVGDTIEHRRHQGTKLDTERELVAKAG</sequence>
<gene>
    <name evidence="1" type="ORF">MRATA1EN22A_LOCUS17304</name>
</gene>
<evidence type="ECO:0000313" key="2">
    <source>
        <dbReference type="Proteomes" id="UP001162501"/>
    </source>
</evidence>
<name>A0AC59ZE50_RANTA</name>
<evidence type="ECO:0000313" key="1">
    <source>
        <dbReference type="EMBL" id="CAN0389346.1"/>
    </source>
</evidence>
<proteinExistence type="predicted"/>
<reference evidence="1" key="2">
    <citation type="submission" date="2025-03" db="EMBL/GenBank/DDBJ databases">
        <authorList>
            <consortium name="ELIXIR-Norway"/>
            <consortium name="Elixir Norway"/>
        </authorList>
    </citation>
    <scope>NUCLEOTIDE SEQUENCE</scope>
</reference>
<protein>
    <submittedName>
        <fullName evidence="1">Uncharacterized protein</fullName>
    </submittedName>
</protein>